<dbReference type="Pfam" id="PF07727">
    <property type="entry name" value="RVT_2"/>
    <property type="match status" value="1"/>
</dbReference>
<gene>
    <name evidence="4" type="ORF">Tci_009755</name>
</gene>
<name>A0A6L2JMF0_TANCI</name>
<feature type="compositionally biased region" description="Acidic residues" evidence="1">
    <location>
        <begin position="1638"/>
        <end position="1650"/>
    </location>
</feature>
<feature type="region of interest" description="Disordered" evidence="1">
    <location>
        <begin position="306"/>
        <end position="351"/>
    </location>
</feature>
<evidence type="ECO:0000313" key="4">
    <source>
        <dbReference type="EMBL" id="GEU37777.1"/>
    </source>
</evidence>
<evidence type="ECO:0000259" key="2">
    <source>
        <dbReference type="Pfam" id="PF07727"/>
    </source>
</evidence>
<dbReference type="PANTHER" id="PTHR11439:SF509">
    <property type="entry name" value="RNA-DIRECTED DNA POLYMERASE"/>
    <property type="match status" value="1"/>
</dbReference>
<feature type="domain" description="Retroviral polymerase SH3-like" evidence="3">
    <location>
        <begin position="873"/>
        <end position="926"/>
    </location>
</feature>
<dbReference type="PROSITE" id="PS50330">
    <property type="entry name" value="UIM"/>
    <property type="match status" value="1"/>
</dbReference>
<comment type="caution">
    <text evidence="4">The sequence shown here is derived from an EMBL/GenBank/DDBJ whole genome shotgun (WGS) entry which is preliminary data.</text>
</comment>
<feature type="compositionally biased region" description="Basic residues" evidence="1">
    <location>
        <begin position="686"/>
        <end position="696"/>
    </location>
</feature>
<dbReference type="InterPro" id="IPR003903">
    <property type="entry name" value="UIM_dom"/>
</dbReference>
<dbReference type="InterPro" id="IPR057670">
    <property type="entry name" value="SH3_retrovirus"/>
</dbReference>
<dbReference type="CDD" id="cd09272">
    <property type="entry name" value="RNase_HI_RT_Ty1"/>
    <property type="match status" value="1"/>
</dbReference>
<dbReference type="Gene3D" id="3.30.420.10">
    <property type="entry name" value="Ribonuclease H-like superfamily/Ribonuclease H"/>
    <property type="match status" value="2"/>
</dbReference>
<feature type="compositionally biased region" description="Basic and acidic residues" evidence="1">
    <location>
        <begin position="1651"/>
        <end position="1667"/>
    </location>
</feature>
<evidence type="ECO:0000256" key="1">
    <source>
        <dbReference type="SAM" id="MobiDB-lite"/>
    </source>
</evidence>
<feature type="compositionally biased region" description="Basic residues" evidence="1">
    <location>
        <begin position="312"/>
        <end position="335"/>
    </location>
</feature>
<accession>A0A6L2JMF0</accession>
<dbReference type="SUPFAM" id="SSF53098">
    <property type="entry name" value="Ribonuclease H-like"/>
    <property type="match status" value="1"/>
</dbReference>
<feature type="compositionally biased region" description="Basic and acidic residues" evidence="1">
    <location>
        <begin position="336"/>
        <end position="349"/>
    </location>
</feature>
<dbReference type="PANTHER" id="PTHR11439">
    <property type="entry name" value="GAG-POL-RELATED RETROTRANSPOSON"/>
    <property type="match status" value="1"/>
</dbReference>
<dbReference type="InterPro" id="IPR013103">
    <property type="entry name" value="RVT_2"/>
</dbReference>
<feature type="compositionally biased region" description="Basic and acidic residues" evidence="1">
    <location>
        <begin position="1568"/>
        <end position="1578"/>
    </location>
</feature>
<dbReference type="Pfam" id="PF25597">
    <property type="entry name" value="SH3_retrovirus"/>
    <property type="match status" value="1"/>
</dbReference>
<feature type="region of interest" description="Disordered" evidence="1">
    <location>
        <begin position="1520"/>
        <end position="1578"/>
    </location>
</feature>
<dbReference type="EMBL" id="BKCJ010000971">
    <property type="protein sequence ID" value="GEU37777.1"/>
    <property type="molecule type" value="Genomic_DNA"/>
</dbReference>
<proteinExistence type="predicted"/>
<sequence>MQTQTSNALHNAIIEVCGKDRPLIVPDADATPTTPGNDGALQQPREEVNETFVTVSQDIHTWITAEAKAVQTIKKCRPKLKGTQVEDRVMRNNSQVNTKEVEEHRRYSTVWKQFAPILRYGDLVQGNFTIKRVYYVEGLNHNLFSVGQFCDVDLEVAFGNLHAIYTWTHFLRYKYETPEVLIDFLRLIQRGLHAQVRTVRTNKGENRASWSDKLDDALWAFRTAYKTPIGCTPYKLVYGKAFHLPIELEHKAYWALKQANFDLAIAGDHWKLLFEVISRGRLRFLVFLSAYFIALRGNTQHLSMGDFGNGYSRKRQKTKPKTTKPSTKWKRSKKTKSFEAKSQKSKPEGNENGIYILQSIDHGPFKLGTTRDTLGTTPEGAGNGGAQIRAGNVNTGQGKPIKCFNFNGLGHIARNCTQQKRQQNSNYFKDKMLLMQAQENGAVLDEEELLFLTGEQTNNFDPDVYDHLVRELALNDDNIFQADEGDDFDSDIDDEPTAQSIFMANLSSAGPTNQCPEPFYLKQAQRAQTVLYNGNELLKTHHLPVLVPSSEEDLELAETTRIKMHEKMNDHTTSLQNEIENLKTQLKGKMPCVTSNDATPKVPACAKYAIDVQPIPSPHRNNRVVHHGYLNCLTDTLDTLCEIVEEARRVSNATKAKRSQPKSNTTYDRTSPANSVSEKKVEDHHRKNNSKLRKKNRVDLSTSIRRTVFNTNSNLICKTCNKCISFVNHDQCVDNFLKSSNTPPVRTMWRVKQKDLVRGLPRLNFEKDHLCSACQLGKSRQATHQPKTINIIMEVLHTLHMDLCGPLRVQSINGKKYILAIVDNYSRFTWVKFVRSKDETLEFVVKLLKQLQVGLNKTFRKPDLSFLCIFGALCYPTNDSEDLGKLNAKANIGLFVGYAPNRKGCQIYNKRTRHIIETIHVTFNELTGQTFTFYYPPCTLVSISVDQDAPSEGHSPSSSDHQYSYVHHGVEANHSLKVKLYEYGDVLENKACLVAKEYSQEEGIDFEESFALVARLEAIRIFIANAVSKNMTVYQIDVKTAFLNGELKEEVYVSQPKGFVDPDHTPMVEQSKLDEDLSRIPVYQTRYHSMIGSLMYLTASRPDLVFAETINMGFWYPKDTAIVLTTYTDADHAGCQDTRRSTSGSAQFLGDKSQLSDYGFAYNHVPLYYDNKGAIALCCNNVQHSRCKHINIRHRFIREQVENGVVEMYFVRTEYQLADIFTKALPRERFEFILPRLGIKCMKPETLKHTMADMNSPINDAPAEQAPAIAHPTRTDDQILSSRKWVPIGKSNCVLDVLKPQKSPIFQVVVAILKNTNFFKAFTASSMIPAIYIQQDALQITPTNDTDLFVAPPSSDTVTKYVNTLGYPCTLKNVSAMFVNCLTGKTAGFDKPRHHVLQILWGVIHRSNIDYAERIWEEFVQSIQTFLTDKKNLTTAAHGKKKSTPLLILSIRFTKLIIHYLKTKHTFHLRTNSPLHYLHEDFALGILRSVGKDGKETFGMPIPDSLFTDEIKRAPYYEEGGVTESPKATNETSEAPSPAKQTNASEVTKKRMPKGPLPLVDESDDESVLEKEPAYDDKEANLQRALELSLKEQEEQCPARPVVIRKPDSGRIQPLPDIQGKKGIAMPTKPSGHAESLSLDEELALTDSESESDKGVSEINVGEHDEG</sequence>
<feature type="compositionally biased region" description="Polar residues" evidence="1">
    <location>
        <begin position="1526"/>
        <end position="1546"/>
    </location>
</feature>
<organism evidence="4">
    <name type="scientific">Tanacetum cinerariifolium</name>
    <name type="common">Dalmatian daisy</name>
    <name type="synonym">Chrysanthemum cinerariifolium</name>
    <dbReference type="NCBI Taxonomy" id="118510"/>
    <lineage>
        <taxon>Eukaryota</taxon>
        <taxon>Viridiplantae</taxon>
        <taxon>Streptophyta</taxon>
        <taxon>Embryophyta</taxon>
        <taxon>Tracheophyta</taxon>
        <taxon>Spermatophyta</taxon>
        <taxon>Magnoliopsida</taxon>
        <taxon>eudicotyledons</taxon>
        <taxon>Gunneridae</taxon>
        <taxon>Pentapetalae</taxon>
        <taxon>asterids</taxon>
        <taxon>campanulids</taxon>
        <taxon>Asterales</taxon>
        <taxon>Asteraceae</taxon>
        <taxon>Asteroideae</taxon>
        <taxon>Anthemideae</taxon>
        <taxon>Anthemidinae</taxon>
        <taxon>Tanacetum</taxon>
    </lineage>
</organism>
<feature type="compositionally biased region" description="Polar residues" evidence="1">
    <location>
        <begin position="661"/>
        <end position="676"/>
    </location>
</feature>
<dbReference type="InterPro" id="IPR012337">
    <property type="entry name" value="RNaseH-like_sf"/>
</dbReference>
<reference evidence="4" key="1">
    <citation type="journal article" date="2019" name="Sci. Rep.">
        <title>Draft genome of Tanacetum cinerariifolium, the natural source of mosquito coil.</title>
        <authorList>
            <person name="Yamashiro T."/>
            <person name="Shiraishi A."/>
            <person name="Satake H."/>
            <person name="Nakayama K."/>
        </authorList>
    </citation>
    <scope>NUCLEOTIDE SEQUENCE</scope>
</reference>
<dbReference type="InterPro" id="IPR036397">
    <property type="entry name" value="RNaseH_sf"/>
</dbReference>
<feature type="region of interest" description="Disordered" evidence="1">
    <location>
        <begin position="1592"/>
        <end position="1667"/>
    </location>
</feature>
<feature type="domain" description="Reverse transcriptase Ty1/copia-type" evidence="2">
    <location>
        <begin position="987"/>
        <end position="1061"/>
    </location>
</feature>
<protein>
    <submittedName>
        <fullName evidence="4">Ribonuclease H-like domain-containing protein</fullName>
    </submittedName>
</protein>
<dbReference type="GO" id="GO:0003676">
    <property type="term" value="F:nucleic acid binding"/>
    <property type="evidence" value="ECO:0007669"/>
    <property type="project" value="InterPro"/>
</dbReference>
<evidence type="ECO:0000259" key="3">
    <source>
        <dbReference type="Pfam" id="PF25597"/>
    </source>
</evidence>
<feature type="region of interest" description="Disordered" evidence="1">
    <location>
        <begin position="651"/>
        <end position="697"/>
    </location>
</feature>